<name>A0A7G3GA65_9NEIS</name>
<gene>
    <name evidence="1" type="ORF">C1H71_12375</name>
</gene>
<dbReference type="KEGG" id="ifl:C1H71_12375"/>
<dbReference type="Proteomes" id="UP000515917">
    <property type="component" value="Chromosome"/>
</dbReference>
<dbReference type="EMBL" id="CP025781">
    <property type="protein sequence ID" value="QBC44247.1"/>
    <property type="molecule type" value="Genomic_DNA"/>
</dbReference>
<dbReference type="AlphaFoldDB" id="A0A7G3GA65"/>
<dbReference type="InterPro" id="IPR015422">
    <property type="entry name" value="PyrdxlP-dep_Trfase_small"/>
</dbReference>
<evidence type="ECO:0000313" key="2">
    <source>
        <dbReference type="Proteomes" id="UP000515917"/>
    </source>
</evidence>
<reference evidence="1 2" key="1">
    <citation type="submission" date="2018-01" db="EMBL/GenBank/DDBJ databases">
        <title>Genome sequence of Iodobacter sp. strain PCH194 isolated from Indian Trans-Himalaya.</title>
        <authorList>
            <person name="Kumar V."/>
            <person name="Thakur V."/>
            <person name="Kumar S."/>
            <person name="Singh D."/>
        </authorList>
    </citation>
    <scope>NUCLEOTIDE SEQUENCE [LARGE SCALE GENOMIC DNA]</scope>
    <source>
        <strain evidence="1 2">PCH194</strain>
    </source>
</reference>
<evidence type="ECO:0000313" key="1">
    <source>
        <dbReference type="EMBL" id="QBC44247.1"/>
    </source>
</evidence>
<dbReference type="Gene3D" id="3.90.1150.10">
    <property type="entry name" value="Aspartate Aminotransferase, domain 1"/>
    <property type="match status" value="1"/>
</dbReference>
<dbReference type="InterPro" id="IPR015424">
    <property type="entry name" value="PyrdxlP-dep_Trfase"/>
</dbReference>
<organism evidence="1 2">
    <name type="scientific">Iodobacter fluviatilis</name>
    <dbReference type="NCBI Taxonomy" id="537"/>
    <lineage>
        <taxon>Bacteria</taxon>
        <taxon>Pseudomonadati</taxon>
        <taxon>Pseudomonadota</taxon>
        <taxon>Betaproteobacteria</taxon>
        <taxon>Neisseriales</taxon>
        <taxon>Chitinibacteraceae</taxon>
        <taxon>Iodobacter</taxon>
    </lineage>
</organism>
<proteinExistence type="predicted"/>
<evidence type="ECO:0008006" key="3">
    <source>
        <dbReference type="Google" id="ProtNLM"/>
    </source>
</evidence>
<sequence>MLALWVELPEQLSSKRVFDAALKQGILIAPGLMFFNSNRFEYFIRINCGWPFKPRNRSRVTKLRQAH</sequence>
<protein>
    <recommendedName>
        <fullName evidence="3">2-aminoadipate transaminase</fullName>
    </recommendedName>
</protein>
<dbReference type="SUPFAM" id="SSF53383">
    <property type="entry name" value="PLP-dependent transferases"/>
    <property type="match status" value="1"/>
</dbReference>
<accession>A0A7G3GA65</accession>
<keyword evidence="2" id="KW-1185">Reference proteome</keyword>